<proteinExistence type="predicted"/>
<evidence type="ECO:0000313" key="2">
    <source>
        <dbReference type="EMBL" id="KOG00471.1"/>
    </source>
</evidence>
<reference evidence="2" key="1">
    <citation type="submission" date="2015-07" db="EMBL/GenBank/DDBJ databases">
        <title>MeaNS - Measles Nucleotide Surveillance Program.</title>
        <authorList>
            <person name="Tran T."/>
            <person name="Druce J."/>
        </authorList>
    </citation>
    <scope>NUCLEOTIDE SEQUENCE</scope>
    <source>
        <strain evidence="2">UCB-OBI-ISO-001</strain>
        <tissue evidence="2">Gonad</tissue>
    </source>
</reference>
<evidence type="ECO:0000256" key="1">
    <source>
        <dbReference type="SAM" id="SignalP"/>
    </source>
</evidence>
<dbReference type="AlphaFoldDB" id="A0A0L8IG65"/>
<evidence type="ECO:0008006" key="3">
    <source>
        <dbReference type="Google" id="ProtNLM"/>
    </source>
</evidence>
<dbReference type="EMBL" id="KQ415794">
    <property type="protein sequence ID" value="KOG00471.1"/>
    <property type="molecule type" value="Genomic_DNA"/>
</dbReference>
<protein>
    <recommendedName>
        <fullName evidence="3">Secreted protein</fullName>
    </recommendedName>
</protein>
<keyword evidence="1" id="KW-0732">Signal</keyword>
<accession>A0A0L8IG65</accession>
<feature type="signal peptide" evidence="1">
    <location>
        <begin position="1"/>
        <end position="16"/>
    </location>
</feature>
<organism evidence="2">
    <name type="scientific">Octopus bimaculoides</name>
    <name type="common">California two-spotted octopus</name>
    <dbReference type="NCBI Taxonomy" id="37653"/>
    <lineage>
        <taxon>Eukaryota</taxon>
        <taxon>Metazoa</taxon>
        <taxon>Spiralia</taxon>
        <taxon>Lophotrochozoa</taxon>
        <taxon>Mollusca</taxon>
        <taxon>Cephalopoda</taxon>
        <taxon>Coleoidea</taxon>
        <taxon>Octopodiformes</taxon>
        <taxon>Octopoda</taxon>
        <taxon>Incirrata</taxon>
        <taxon>Octopodidae</taxon>
        <taxon>Octopus</taxon>
    </lineage>
</organism>
<name>A0A0L8IG65_OCTBM</name>
<gene>
    <name evidence="2" type="ORF">OCBIM_22002572mg</name>
</gene>
<feature type="chain" id="PRO_5005584389" description="Secreted protein" evidence="1">
    <location>
        <begin position="17"/>
        <end position="64"/>
    </location>
</feature>
<sequence length="64" mass="7300">MFKFFNLSLHVGIWLAGRIATTMPGKSTRLLRLECCFSVTHTDATIKSFDCYCCVCFYNSLYSS</sequence>